<dbReference type="InterPro" id="IPR003542">
    <property type="entry name" value="Enbac_synth_compD-like"/>
</dbReference>
<dbReference type="GO" id="GO:0009366">
    <property type="term" value="C:enterobactin synthetase complex"/>
    <property type="evidence" value="ECO:0007669"/>
    <property type="project" value="InterPro"/>
</dbReference>
<evidence type="ECO:0000256" key="2">
    <source>
        <dbReference type="ARBA" id="ARBA00004993"/>
    </source>
</evidence>
<protein>
    <recommendedName>
        <fullName evidence="5">Enterobactin synthase component D</fullName>
    </recommendedName>
    <alternativeName>
        <fullName evidence="8">4'-phosphopantetheinyl transferase EntD</fullName>
    </alternativeName>
    <alternativeName>
        <fullName evidence="9">Enterochelin synthase D</fullName>
    </alternativeName>
</protein>
<organism evidence="16 17">
    <name type="scientific">Rhodomicrobium udaipurense</name>
    <dbReference type="NCBI Taxonomy" id="1202716"/>
    <lineage>
        <taxon>Bacteria</taxon>
        <taxon>Pseudomonadati</taxon>
        <taxon>Pseudomonadota</taxon>
        <taxon>Alphaproteobacteria</taxon>
        <taxon>Hyphomicrobiales</taxon>
        <taxon>Hyphomicrobiaceae</taxon>
        <taxon>Rhodomicrobium</taxon>
    </lineage>
</organism>
<evidence type="ECO:0000256" key="9">
    <source>
        <dbReference type="ARBA" id="ARBA00031996"/>
    </source>
</evidence>
<feature type="domain" description="4'-phosphopantetheinyl transferase N-terminal" evidence="15">
    <location>
        <begin position="56"/>
        <end position="119"/>
    </location>
</feature>
<evidence type="ECO:0000313" key="16">
    <source>
        <dbReference type="EMBL" id="MBJ7543944.1"/>
    </source>
</evidence>
<evidence type="ECO:0000256" key="4">
    <source>
        <dbReference type="ARBA" id="ARBA00011503"/>
    </source>
</evidence>
<dbReference type="SUPFAM" id="SSF56214">
    <property type="entry name" value="4'-phosphopantetheinyl transferase"/>
    <property type="match status" value="1"/>
</dbReference>
<feature type="binding site" evidence="12">
    <location>
        <begin position="109"/>
        <end position="110"/>
    </location>
    <ligand>
        <name>CoA</name>
        <dbReference type="ChEBI" id="CHEBI:57287"/>
    </ligand>
</feature>
<dbReference type="InterPro" id="IPR041354">
    <property type="entry name" value="4PPT_N"/>
</dbReference>
<feature type="binding site" evidence="13">
    <location>
        <position position="133"/>
    </location>
    <ligand>
        <name>Mg(2+)</name>
        <dbReference type="ChEBI" id="CHEBI:18420"/>
    </ligand>
</feature>
<feature type="binding site" evidence="12">
    <location>
        <position position="73"/>
    </location>
    <ligand>
        <name>CoA</name>
        <dbReference type="ChEBI" id="CHEBI:57287"/>
    </ligand>
</feature>
<evidence type="ECO:0000256" key="12">
    <source>
        <dbReference type="PIRSR" id="PIRSR603542-1"/>
    </source>
</evidence>
<dbReference type="PRINTS" id="PR01399">
    <property type="entry name" value="ENTSNTHTASED"/>
</dbReference>
<comment type="similarity">
    <text evidence="3">Belongs to the P-Pant transferase superfamily. EntD family.</text>
</comment>
<feature type="binding site" evidence="12">
    <location>
        <position position="65"/>
    </location>
    <ligand>
        <name>CoA</name>
        <dbReference type="ChEBI" id="CHEBI:57287"/>
    </ligand>
</feature>
<dbReference type="Proteomes" id="UP000623250">
    <property type="component" value="Unassembled WGS sequence"/>
</dbReference>
<comment type="cofactor">
    <cofactor evidence="13">
        <name>Mg(2+)</name>
        <dbReference type="ChEBI" id="CHEBI:18420"/>
    </cofactor>
</comment>
<feature type="binding site" evidence="13">
    <location>
        <position position="132"/>
    </location>
    <ligand>
        <name>Mg(2+)</name>
        <dbReference type="ChEBI" id="CHEBI:18420"/>
    </ligand>
</feature>
<dbReference type="InterPro" id="IPR037143">
    <property type="entry name" value="4-PPantetheinyl_Trfase_dom_sf"/>
</dbReference>
<comment type="pathway">
    <text evidence="2">Siderophore biosynthesis; enterobactin biosynthesis.</text>
</comment>
<evidence type="ECO:0000259" key="15">
    <source>
        <dbReference type="Pfam" id="PF17837"/>
    </source>
</evidence>
<dbReference type="UniPathway" id="UPA00017"/>
<evidence type="ECO:0000256" key="6">
    <source>
        <dbReference type="ARBA" id="ARBA00022679"/>
    </source>
</evidence>
<evidence type="ECO:0000256" key="1">
    <source>
        <dbReference type="ARBA" id="ARBA00003937"/>
    </source>
</evidence>
<feature type="domain" description="4'-phosphopantetheinyl transferase" evidence="14">
    <location>
        <begin position="129"/>
        <end position="221"/>
    </location>
</feature>
<keyword evidence="6 16" id="KW-0808">Transferase</keyword>
<dbReference type="Pfam" id="PF01648">
    <property type="entry name" value="ACPS"/>
    <property type="match status" value="1"/>
</dbReference>
<feature type="binding site" evidence="12">
    <location>
        <position position="178"/>
    </location>
    <ligand>
        <name>CoA</name>
        <dbReference type="ChEBI" id="CHEBI:57287"/>
    </ligand>
</feature>
<evidence type="ECO:0000313" key="17">
    <source>
        <dbReference type="Proteomes" id="UP000623250"/>
    </source>
</evidence>
<keyword evidence="13" id="KW-0479">Metal-binding</keyword>
<dbReference type="InterPro" id="IPR008278">
    <property type="entry name" value="4-PPantetheinyl_Trfase_dom"/>
</dbReference>
<dbReference type="GO" id="GO:0009239">
    <property type="term" value="P:enterobactin biosynthetic process"/>
    <property type="evidence" value="ECO:0007669"/>
    <property type="project" value="UniProtKB-UniPathway"/>
</dbReference>
<proteinExistence type="inferred from homology"/>
<dbReference type="AlphaFoldDB" id="A0A8I1GFN4"/>
<comment type="catalytic activity">
    <reaction evidence="11">
        <text>apo-[peptidyl-carrier protein] + CoA = holo-[peptidyl-carrier protein] + adenosine 3',5'-bisphosphate + H(+)</text>
        <dbReference type="Rhea" id="RHEA:46228"/>
        <dbReference type="Rhea" id="RHEA-COMP:11479"/>
        <dbReference type="Rhea" id="RHEA-COMP:11480"/>
        <dbReference type="ChEBI" id="CHEBI:15378"/>
        <dbReference type="ChEBI" id="CHEBI:29999"/>
        <dbReference type="ChEBI" id="CHEBI:57287"/>
        <dbReference type="ChEBI" id="CHEBI:58343"/>
        <dbReference type="ChEBI" id="CHEBI:64479"/>
    </reaction>
</comment>
<evidence type="ECO:0000256" key="13">
    <source>
        <dbReference type="PIRSR" id="PIRSR603542-2"/>
    </source>
</evidence>
<comment type="function">
    <text evidence="1">Involved in the biosynthesis of the siderophore enterobactin (enterochelin), which is a macrocyclic trimeric lactone of N-(2,3-dihydroxybenzoyl)-serine. The serine trilactone serves as a scaffolding for the three catechol functionalities that provide hexadentate coordination for the tightly ligated iron(2+) atoms. Plays an essential role in the assembly of the enterobactin by catalyzing the transfer of the 4'-phosphopantetheine (Ppant) moiety from coenzyme A to the apo-domains of both EntB (ArCP domain) and EntF (PCP domain) to yield their holo-forms which make them competent for the activation of 2,3-dihydroxybenzoate (DHB) and L-serine, respectively.</text>
</comment>
<evidence type="ECO:0000256" key="5">
    <source>
        <dbReference type="ARBA" id="ARBA00019087"/>
    </source>
</evidence>
<dbReference type="GO" id="GO:0005886">
    <property type="term" value="C:plasma membrane"/>
    <property type="evidence" value="ECO:0007669"/>
    <property type="project" value="TreeGrafter"/>
</dbReference>
<keyword evidence="7" id="KW-0259">Enterobactin biosynthesis</keyword>
<evidence type="ECO:0000256" key="11">
    <source>
        <dbReference type="ARBA" id="ARBA00049191"/>
    </source>
</evidence>
<dbReference type="GO" id="GO:0000287">
    <property type="term" value="F:magnesium ion binding"/>
    <property type="evidence" value="ECO:0007669"/>
    <property type="project" value="InterPro"/>
</dbReference>
<accession>A0A8I1GFN4</accession>
<evidence type="ECO:0000259" key="14">
    <source>
        <dbReference type="Pfam" id="PF01648"/>
    </source>
</evidence>
<evidence type="ECO:0000256" key="7">
    <source>
        <dbReference type="ARBA" id="ARBA00023191"/>
    </source>
</evidence>
<evidence type="ECO:0000256" key="8">
    <source>
        <dbReference type="ARBA" id="ARBA00029894"/>
    </source>
</evidence>
<evidence type="ECO:0000256" key="10">
    <source>
        <dbReference type="ARBA" id="ARBA00049176"/>
    </source>
</evidence>
<name>A0A8I1GFN4_9HYPH</name>
<comment type="subunit">
    <text evidence="4">EntB, EntD, EntE, and EntF form a multienzyme complex called enterobactin synthase.</text>
</comment>
<dbReference type="RefSeq" id="WP_155955300.1">
    <property type="nucleotide sequence ID" value="NZ_JAEMUK010000020.1"/>
</dbReference>
<reference evidence="16 17" key="1">
    <citation type="submission" date="2020-12" db="EMBL/GenBank/DDBJ databases">
        <title>Revised draft genomes of Rhodomicrobium vannielii ATCC 17100 and Rhodomicrobium udaipurense JA643.</title>
        <authorList>
            <person name="Conners E.M."/>
            <person name="Davenport E.J."/>
            <person name="Bose A."/>
        </authorList>
    </citation>
    <scope>NUCLEOTIDE SEQUENCE [LARGE SCALE GENOMIC DNA]</scope>
    <source>
        <strain evidence="16 17">JA643</strain>
    </source>
</reference>
<dbReference type="EMBL" id="JAEMUK010000020">
    <property type="protein sequence ID" value="MBJ7543944.1"/>
    <property type="molecule type" value="Genomic_DNA"/>
</dbReference>
<dbReference type="GO" id="GO:0008897">
    <property type="term" value="F:holo-[acyl-carrier-protein] synthase activity"/>
    <property type="evidence" value="ECO:0007669"/>
    <property type="project" value="InterPro"/>
</dbReference>
<dbReference type="PANTHER" id="PTHR38096">
    <property type="entry name" value="ENTEROBACTIN SYNTHASE COMPONENT D"/>
    <property type="match status" value="1"/>
</dbReference>
<keyword evidence="17" id="KW-1185">Reference proteome</keyword>
<feature type="binding site" evidence="13">
    <location>
        <position position="131"/>
    </location>
    <ligand>
        <name>Mg(2+)</name>
        <dbReference type="ChEBI" id="CHEBI:18420"/>
    </ligand>
</feature>
<dbReference type="PANTHER" id="PTHR38096:SF1">
    <property type="entry name" value="ENTEROBACTIN SYNTHASE COMPONENT D"/>
    <property type="match status" value="1"/>
</dbReference>
<comment type="catalytic activity">
    <reaction evidence="10">
        <text>apo-[aryl-carrier protein] + CoA = holo-[aryl-carrier protein] + adenosine 3',5'-bisphosphate + H(+)</text>
        <dbReference type="Rhea" id="RHEA:48404"/>
        <dbReference type="Rhea" id="RHEA-COMP:15903"/>
        <dbReference type="Rhea" id="RHEA-COMP:17557"/>
        <dbReference type="ChEBI" id="CHEBI:15378"/>
        <dbReference type="ChEBI" id="CHEBI:29999"/>
        <dbReference type="ChEBI" id="CHEBI:57287"/>
        <dbReference type="ChEBI" id="CHEBI:58343"/>
        <dbReference type="ChEBI" id="CHEBI:64479"/>
    </reaction>
</comment>
<sequence>MTSCIAKSKHSNIPDQFERIRPWDDEAADCRCLLTKIRWNFDEYLFQADEDPGIPQQIARARPGRRAEFVAGRRCAGQAVRLLMGGDGCGIIGGFPVPNWPKGIVGAISHSQNFAVALVGRSHRYIGAGIDIEKVLTASEARDIFLLVLSESERKRLETQITAFTISLAFSLKESLFKSLPADVQADFGFDACELTTWGRSGDAILRVTRDLGSHWRAGTEFAAQFLRRERLLLTRILLER</sequence>
<keyword evidence="13" id="KW-0460">Magnesium</keyword>
<feature type="binding site" evidence="12">
    <location>
        <position position="131"/>
    </location>
    <ligand>
        <name>CoA</name>
        <dbReference type="ChEBI" id="CHEBI:57287"/>
    </ligand>
</feature>
<comment type="caution">
    <text evidence="16">The sequence shown here is derived from an EMBL/GenBank/DDBJ whole genome shotgun (WGS) entry which is preliminary data.</text>
</comment>
<dbReference type="Pfam" id="PF17837">
    <property type="entry name" value="4PPT_N"/>
    <property type="match status" value="1"/>
</dbReference>
<evidence type="ECO:0000256" key="3">
    <source>
        <dbReference type="ARBA" id="ARBA00008342"/>
    </source>
</evidence>
<feature type="binding site" evidence="12">
    <location>
        <position position="174"/>
    </location>
    <ligand>
        <name>CoA</name>
        <dbReference type="ChEBI" id="CHEBI:57287"/>
    </ligand>
</feature>
<gene>
    <name evidence="16" type="ORF">JDN41_10260</name>
</gene>